<sequence>MIFFDKRMITLTPLFLHNGFYTSFWVCVYPTTLVFAKALSSHIYLPAMYSFAVGIGEVAMGVIISLMTKRITNFGLNPTMYCAFGLTTIVIAILISSVSPWATVEHSDAPALLIQPRYKFYSFTCCALTSPG</sequence>
<keyword evidence="7" id="KW-1185">Reference proteome</keyword>
<organism evidence="6 7">
    <name type="scientific">Strongylus vulgaris</name>
    <name type="common">Blood worm</name>
    <dbReference type="NCBI Taxonomy" id="40348"/>
    <lineage>
        <taxon>Eukaryota</taxon>
        <taxon>Metazoa</taxon>
        <taxon>Ecdysozoa</taxon>
        <taxon>Nematoda</taxon>
        <taxon>Chromadorea</taxon>
        <taxon>Rhabditida</taxon>
        <taxon>Rhabditina</taxon>
        <taxon>Rhabditomorpha</taxon>
        <taxon>Strongyloidea</taxon>
        <taxon>Strongylidae</taxon>
        <taxon>Strongylus</taxon>
    </lineage>
</organism>
<accession>A0A3P7ICN2</accession>
<dbReference type="PANTHER" id="PTHR23294:SF18">
    <property type="entry name" value="UNC93-LIKE PROTEIN MFSD11"/>
    <property type="match status" value="1"/>
</dbReference>
<dbReference type="EMBL" id="UYYB01001016">
    <property type="protein sequence ID" value="VDM65593.1"/>
    <property type="molecule type" value="Genomic_DNA"/>
</dbReference>
<dbReference type="OrthoDB" id="5868289at2759"/>
<dbReference type="Proteomes" id="UP000270094">
    <property type="component" value="Unassembled WGS sequence"/>
</dbReference>
<keyword evidence="4 5" id="KW-0472">Membrane</keyword>
<feature type="transmembrane region" description="Helical" evidence="5">
    <location>
        <begin position="46"/>
        <end position="68"/>
    </location>
</feature>
<dbReference type="InterPro" id="IPR010291">
    <property type="entry name" value="Ion_channel_UNC-93"/>
</dbReference>
<evidence type="ECO:0000256" key="5">
    <source>
        <dbReference type="SAM" id="Phobius"/>
    </source>
</evidence>
<evidence type="ECO:0000313" key="7">
    <source>
        <dbReference type="Proteomes" id="UP000270094"/>
    </source>
</evidence>
<evidence type="ECO:0000256" key="2">
    <source>
        <dbReference type="ARBA" id="ARBA00022692"/>
    </source>
</evidence>
<evidence type="ECO:0008006" key="8">
    <source>
        <dbReference type="Google" id="ProtNLM"/>
    </source>
</evidence>
<dbReference type="Pfam" id="PF05978">
    <property type="entry name" value="UNC-93"/>
    <property type="match status" value="1"/>
</dbReference>
<evidence type="ECO:0000256" key="3">
    <source>
        <dbReference type="ARBA" id="ARBA00022989"/>
    </source>
</evidence>
<evidence type="ECO:0000313" key="6">
    <source>
        <dbReference type="EMBL" id="VDM65593.1"/>
    </source>
</evidence>
<protein>
    <recommendedName>
        <fullName evidence="8">Major facilitator superfamily associated domain-containing protein</fullName>
    </recommendedName>
</protein>
<dbReference type="AlphaFoldDB" id="A0A3P7ICN2"/>
<comment type="subcellular location">
    <subcellularLocation>
        <location evidence="1">Membrane</location>
        <topology evidence="1">Multi-pass membrane protein</topology>
    </subcellularLocation>
</comment>
<dbReference type="GO" id="GO:0016020">
    <property type="term" value="C:membrane"/>
    <property type="evidence" value="ECO:0007669"/>
    <property type="project" value="UniProtKB-SubCell"/>
</dbReference>
<proteinExistence type="predicted"/>
<evidence type="ECO:0000256" key="1">
    <source>
        <dbReference type="ARBA" id="ARBA00004141"/>
    </source>
</evidence>
<evidence type="ECO:0000256" key="4">
    <source>
        <dbReference type="ARBA" id="ARBA00023136"/>
    </source>
</evidence>
<feature type="transmembrane region" description="Helical" evidence="5">
    <location>
        <begin position="20"/>
        <end position="40"/>
    </location>
</feature>
<gene>
    <name evidence="6" type="ORF">SVUK_LOCUS591</name>
</gene>
<keyword evidence="3 5" id="KW-1133">Transmembrane helix</keyword>
<dbReference type="PANTHER" id="PTHR23294">
    <property type="entry name" value="ET TRANSLATION PRODUCT-RELATED"/>
    <property type="match status" value="1"/>
</dbReference>
<reference evidence="6 7" key="1">
    <citation type="submission" date="2018-11" db="EMBL/GenBank/DDBJ databases">
        <authorList>
            <consortium name="Pathogen Informatics"/>
        </authorList>
    </citation>
    <scope>NUCLEOTIDE SEQUENCE [LARGE SCALE GENOMIC DNA]</scope>
</reference>
<keyword evidence="2 5" id="KW-0812">Transmembrane</keyword>
<dbReference type="InterPro" id="IPR051617">
    <property type="entry name" value="UNC-93-like_regulator"/>
</dbReference>
<feature type="transmembrane region" description="Helical" evidence="5">
    <location>
        <begin position="80"/>
        <end position="102"/>
    </location>
</feature>
<name>A0A3P7ICN2_STRVU</name>